<gene>
    <name evidence="7" type="ORF">GCM10023144_24010</name>
</gene>
<name>A0ABP8H1S3_9BURK</name>
<organism evidence="7 8">
    <name type="scientific">Pigmentiphaga soli</name>
    <dbReference type="NCBI Taxonomy" id="1007095"/>
    <lineage>
        <taxon>Bacteria</taxon>
        <taxon>Pseudomonadati</taxon>
        <taxon>Pseudomonadota</taxon>
        <taxon>Betaproteobacteria</taxon>
        <taxon>Burkholderiales</taxon>
        <taxon>Alcaligenaceae</taxon>
        <taxon>Pigmentiphaga</taxon>
    </lineage>
</organism>
<dbReference type="InterPro" id="IPR036390">
    <property type="entry name" value="WH_DNA-bd_sf"/>
</dbReference>
<dbReference type="PROSITE" id="PS50931">
    <property type="entry name" value="HTH_LYSR"/>
    <property type="match status" value="1"/>
</dbReference>
<keyword evidence="3" id="KW-0238">DNA-binding</keyword>
<dbReference type="PRINTS" id="PR00039">
    <property type="entry name" value="HTHLYSR"/>
</dbReference>
<proteinExistence type="inferred from homology"/>
<dbReference type="PANTHER" id="PTHR30293:SF0">
    <property type="entry name" value="NITROGEN ASSIMILATION REGULATORY PROTEIN NAC"/>
    <property type="match status" value="1"/>
</dbReference>
<dbReference type="SUPFAM" id="SSF46785">
    <property type="entry name" value="Winged helix' DNA-binding domain"/>
    <property type="match status" value="1"/>
</dbReference>
<dbReference type="InterPro" id="IPR005119">
    <property type="entry name" value="LysR_subst-bd"/>
</dbReference>
<dbReference type="Gene3D" id="1.10.10.10">
    <property type="entry name" value="Winged helix-like DNA-binding domain superfamily/Winged helix DNA-binding domain"/>
    <property type="match status" value="1"/>
</dbReference>
<evidence type="ECO:0000256" key="3">
    <source>
        <dbReference type="ARBA" id="ARBA00023125"/>
    </source>
</evidence>
<dbReference type="InterPro" id="IPR000847">
    <property type="entry name" value="LysR_HTH_N"/>
</dbReference>
<evidence type="ECO:0000256" key="1">
    <source>
        <dbReference type="ARBA" id="ARBA00009437"/>
    </source>
</evidence>
<keyword evidence="4" id="KW-0010">Activator</keyword>
<evidence type="ECO:0000259" key="6">
    <source>
        <dbReference type="PROSITE" id="PS50931"/>
    </source>
</evidence>
<evidence type="ECO:0000256" key="2">
    <source>
        <dbReference type="ARBA" id="ARBA00023015"/>
    </source>
</evidence>
<dbReference type="Gene3D" id="3.40.190.10">
    <property type="entry name" value="Periplasmic binding protein-like II"/>
    <property type="match status" value="2"/>
</dbReference>
<dbReference type="SUPFAM" id="SSF53850">
    <property type="entry name" value="Periplasmic binding protein-like II"/>
    <property type="match status" value="1"/>
</dbReference>
<accession>A0ABP8H1S3</accession>
<dbReference type="EMBL" id="BAABFO010000010">
    <property type="protein sequence ID" value="GAA4333115.1"/>
    <property type="molecule type" value="Genomic_DNA"/>
</dbReference>
<feature type="domain" description="HTH lysR-type" evidence="6">
    <location>
        <begin position="9"/>
        <end position="66"/>
    </location>
</feature>
<dbReference type="Pfam" id="PF03466">
    <property type="entry name" value="LysR_substrate"/>
    <property type="match status" value="1"/>
</dbReference>
<protein>
    <submittedName>
        <fullName evidence="7">LysR family transcriptional regulator</fullName>
    </submittedName>
</protein>
<sequence>MAGPPVALMDSRQLRYFVKVVETGNLTRAAAALHVAQSAVSMHMRHLENDLGVQLLVRSRAGVVPTEQGRLLFEHARTILRQFAQARQEVVSLGREPHGEVALGIPAPVGPVLVRPLLDHLRAQAPKVVPHIVEAMSGYLLEWLHSGRLDAAILFDVQPLSGLRRTVLGVENMYLVGQAAAFGEGQVVPMAELPSYPLIIPGRMHGMNMLIRKAVNQQGISPDIRVEVDSVAEILSLVKAGYGYTILAPMGFYRELQEGGISVARVQDPPIQRTLISATAEARPLSQATEVLLDGAHAILKAFTRRQSA</sequence>
<evidence type="ECO:0000313" key="7">
    <source>
        <dbReference type="EMBL" id="GAA4333115.1"/>
    </source>
</evidence>
<evidence type="ECO:0000256" key="4">
    <source>
        <dbReference type="ARBA" id="ARBA00023159"/>
    </source>
</evidence>
<keyword evidence="2" id="KW-0805">Transcription regulation</keyword>
<keyword evidence="5" id="KW-0804">Transcription</keyword>
<keyword evidence="8" id="KW-1185">Reference proteome</keyword>
<reference evidence="8" key="1">
    <citation type="journal article" date="2019" name="Int. J. Syst. Evol. Microbiol.">
        <title>The Global Catalogue of Microorganisms (GCM) 10K type strain sequencing project: providing services to taxonomists for standard genome sequencing and annotation.</title>
        <authorList>
            <consortium name="The Broad Institute Genomics Platform"/>
            <consortium name="The Broad Institute Genome Sequencing Center for Infectious Disease"/>
            <person name="Wu L."/>
            <person name="Ma J."/>
        </authorList>
    </citation>
    <scope>NUCLEOTIDE SEQUENCE [LARGE SCALE GENOMIC DNA]</scope>
    <source>
        <strain evidence="8">JCM 17666</strain>
    </source>
</reference>
<evidence type="ECO:0000313" key="8">
    <source>
        <dbReference type="Proteomes" id="UP001501671"/>
    </source>
</evidence>
<dbReference type="PANTHER" id="PTHR30293">
    <property type="entry name" value="TRANSCRIPTIONAL REGULATORY PROTEIN NAC-RELATED"/>
    <property type="match status" value="1"/>
</dbReference>
<comment type="caution">
    <text evidence="7">The sequence shown here is derived from an EMBL/GenBank/DDBJ whole genome shotgun (WGS) entry which is preliminary data.</text>
</comment>
<evidence type="ECO:0000256" key="5">
    <source>
        <dbReference type="ARBA" id="ARBA00023163"/>
    </source>
</evidence>
<dbReference type="Pfam" id="PF00126">
    <property type="entry name" value="HTH_1"/>
    <property type="match status" value="1"/>
</dbReference>
<dbReference type="Proteomes" id="UP001501671">
    <property type="component" value="Unassembled WGS sequence"/>
</dbReference>
<dbReference type="InterPro" id="IPR036388">
    <property type="entry name" value="WH-like_DNA-bd_sf"/>
</dbReference>
<comment type="similarity">
    <text evidence="1">Belongs to the LysR transcriptional regulatory family.</text>
</comment>